<feature type="compositionally biased region" description="Low complexity" evidence="15">
    <location>
        <begin position="318"/>
        <end position="327"/>
    </location>
</feature>
<dbReference type="Pfam" id="PF09731">
    <property type="entry name" value="Mitofilin"/>
    <property type="match status" value="1"/>
</dbReference>
<gene>
    <name evidence="16" type="primary">MIC60</name>
    <name evidence="16" type="ORF">H2200_009063</name>
</gene>
<feature type="transmembrane region" description="Helical" evidence="13">
    <location>
        <begin position="140"/>
        <end position="160"/>
    </location>
</feature>
<evidence type="ECO:0000313" key="16">
    <source>
        <dbReference type="EMBL" id="KAJ9606102.1"/>
    </source>
</evidence>
<comment type="similarity">
    <text evidence="2 13">Belongs to the MICOS complex subunit Mic60 family.</text>
</comment>
<feature type="region of interest" description="Disordered" evidence="15">
    <location>
        <begin position="197"/>
        <end position="334"/>
    </location>
</feature>
<organism evidence="16 17">
    <name type="scientific">Cladophialophora chaetospira</name>
    <dbReference type="NCBI Taxonomy" id="386627"/>
    <lineage>
        <taxon>Eukaryota</taxon>
        <taxon>Fungi</taxon>
        <taxon>Dikarya</taxon>
        <taxon>Ascomycota</taxon>
        <taxon>Pezizomycotina</taxon>
        <taxon>Eurotiomycetes</taxon>
        <taxon>Chaetothyriomycetidae</taxon>
        <taxon>Chaetothyriales</taxon>
        <taxon>Herpotrichiellaceae</taxon>
        <taxon>Cladophialophora</taxon>
    </lineage>
</organism>
<dbReference type="EMBL" id="JAPDRK010000014">
    <property type="protein sequence ID" value="KAJ9606102.1"/>
    <property type="molecule type" value="Genomic_DNA"/>
</dbReference>
<keyword evidence="17" id="KW-1185">Reference proteome</keyword>
<accession>A0AA38X3G4</accession>
<evidence type="ECO:0000256" key="4">
    <source>
        <dbReference type="ARBA" id="ARBA00018116"/>
    </source>
</evidence>
<evidence type="ECO:0000256" key="14">
    <source>
        <dbReference type="SAM" id="Coils"/>
    </source>
</evidence>
<dbReference type="GO" id="GO:0042407">
    <property type="term" value="P:cristae formation"/>
    <property type="evidence" value="ECO:0007669"/>
    <property type="project" value="TreeGrafter"/>
</dbReference>
<evidence type="ECO:0000256" key="7">
    <source>
        <dbReference type="ARBA" id="ARBA00022946"/>
    </source>
</evidence>
<proteinExistence type="inferred from homology"/>
<comment type="caution">
    <text evidence="16">The sequence shown here is derived from an EMBL/GenBank/DDBJ whole genome shotgun (WGS) entry which is preliminary data.</text>
</comment>
<evidence type="ECO:0000256" key="1">
    <source>
        <dbReference type="ARBA" id="ARBA00004434"/>
    </source>
</evidence>
<comment type="function">
    <text evidence="12">Component of the MICOS complex, a large protein complex of the mitochondrial inner membrane that plays crucial roles in the maintenance of crista junctions, inner membrane architecture, and formation of contact sites to the outer membrane. Plays a role in keeping cristae membranes connected to the inner boundary membrane. Also promotes protein import via the mitochondrial intermembrane space assembly (MIA) pathway.</text>
</comment>
<dbReference type="PANTHER" id="PTHR15415">
    <property type="entry name" value="MITOFILIN"/>
    <property type="match status" value="1"/>
</dbReference>
<dbReference type="GO" id="GO:0061617">
    <property type="term" value="C:MICOS complex"/>
    <property type="evidence" value="ECO:0007669"/>
    <property type="project" value="TreeGrafter"/>
</dbReference>
<evidence type="ECO:0000256" key="11">
    <source>
        <dbReference type="ARBA" id="ARBA00023136"/>
    </source>
</evidence>
<keyword evidence="5 13" id="KW-0812">Transmembrane</keyword>
<feature type="coiled-coil region" evidence="14">
    <location>
        <begin position="378"/>
        <end position="431"/>
    </location>
</feature>
<feature type="compositionally biased region" description="Pro residues" evidence="15">
    <location>
        <begin position="114"/>
        <end position="130"/>
    </location>
</feature>
<feature type="compositionally biased region" description="Basic and acidic residues" evidence="15">
    <location>
        <begin position="203"/>
        <end position="213"/>
    </location>
</feature>
<evidence type="ECO:0000256" key="15">
    <source>
        <dbReference type="SAM" id="MobiDB-lite"/>
    </source>
</evidence>
<keyword evidence="10 13" id="KW-0496">Mitochondrion</keyword>
<keyword evidence="8 13" id="KW-1133">Transmembrane helix</keyword>
<dbReference type="AlphaFoldDB" id="A0AA38X3G4"/>
<reference evidence="16" key="1">
    <citation type="submission" date="2022-10" db="EMBL/GenBank/DDBJ databases">
        <title>Culturing micro-colonial fungi from biological soil crusts in the Mojave desert and describing Neophaeococcomyces mojavensis, and introducing the new genera and species Taxawa tesnikishii.</title>
        <authorList>
            <person name="Kurbessoian T."/>
            <person name="Stajich J.E."/>
        </authorList>
    </citation>
    <scope>NUCLEOTIDE SEQUENCE</scope>
    <source>
        <strain evidence="16">TK_41</strain>
    </source>
</reference>
<protein>
    <recommendedName>
        <fullName evidence="4 13">MICOS complex subunit MIC60</fullName>
    </recommendedName>
    <alternativeName>
        <fullName evidence="13">Mitofilin</fullName>
    </alternativeName>
</protein>
<evidence type="ECO:0000256" key="12">
    <source>
        <dbReference type="ARBA" id="ARBA00025571"/>
    </source>
</evidence>
<feature type="compositionally biased region" description="Pro residues" evidence="15">
    <location>
        <begin position="88"/>
        <end position="98"/>
    </location>
</feature>
<feature type="compositionally biased region" description="Basic and acidic residues" evidence="15">
    <location>
        <begin position="256"/>
        <end position="280"/>
    </location>
</feature>
<dbReference type="InterPro" id="IPR019133">
    <property type="entry name" value="MIC60"/>
</dbReference>
<comment type="subcellular location">
    <subcellularLocation>
        <location evidence="1 13">Mitochondrion inner membrane</location>
        <topology evidence="1 13">Single-pass membrane protein</topology>
    </subcellularLocation>
</comment>
<dbReference type="PRINTS" id="PR01217">
    <property type="entry name" value="PRICHEXTENSN"/>
</dbReference>
<name>A0AA38X3G4_9EURO</name>
<dbReference type="Proteomes" id="UP001172673">
    <property type="component" value="Unassembled WGS sequence"/>
</dbReference>
<feature type="region of interest" description="Disordered" evidence="15">
    <location>
        <begin position="25"/>
        <end position="133"/>
    </location>
</feature>
<comment type="subunit">
    <text evidence="3 13">Component of the mitochondrial contact site and cristae organizing system (MICOS) complex.</text>
</comment>
<feature type="compositionally biased region" description="Low complexity" evidence="15">
    <location>
        <begin position="101"/>
        <end position="113"/>
    </location>
</feature>
<dbReference type="PANTHER" id="PTHR15415:SF7">
    <property type="entry name" value="MICOS COMPLEX SUBUNIT MIC60"/>
    <property type="match status" value="1"/>
</dbReference>
<keyword evidence="11 13" id="KW-0472">Membrane</keyword>
<sequence>MLRLARPISAPLRRQLVAQAGLSQRRAFAERSDAVLSSDPAFLPGSQSKAAPVKTEVPLGPGGPGAPAPKPTDATPATPSSNTTIPPQKAPLAPPNPPVKTQTAPPTTSSTVSPPGPPPPPPSSQPPPPPPRKRFSRFRLLLYLIGLSGLTYGGAIFYALRNDNFHDFFTEYVPFGEESVLYFEERAFKKRFPSARHNVTRPSRPEVRGEDKVTTIPQKSGLSWRAVEEPGKGSDVTQKGKHMSAVSGNAPVTAKDAADAKQDPTGATRKEKSVSVETAKKNAAAKQDGKPKETSSASVAKPVDTSPQPPSPPPAATTPPSTTDTRPPAIPPVSQISPLKVANADEPVVQELVKIVNDLITVVNSDSADAANKYSQPMNKAKESLEQVAGKISTLRDAERQAAEERVAQAHKEFDEGAKQLLERIQTAQAEDDARYREEFEAEKARIARIYDEKVKTEVQRSTELAEQRMRNELAEQAIEMKRDFVKQVKDLVESEREGRLSKLTDLSTNVDSLTELTSNWNGVIDSNLATQKLQVAVDAVRSSLASSAASDAKPRAFVREMAALKLVAEGDPIVDAAIASINPAAYQKGIPSPPQLIDRFRRVASEVRKASLLPEDAGVASHAASFILSNVLFKKRGQPTGGDVESVLTRTETLLEEGDLDGAAREMNSLQGWAKVLSRDWLGDVRKVLEVKQALEVIETEARLQCLRVG</sequence>
<evidence type="ECO:0000256" key="10">
    <source>
        <dbReference type="ARBA" id="ARBA00023128"/>
    </source>
</evidence>
<evidence type="ECO:0000256" key="9">
    <source>
        <dbReference type="ARBA" id="ARBA00023054"/>
    </source>
</evidence>
<keyword evidence="9 14" id="KW-0175">Coiled coil</keyword>
<feature type="compositionally biased region" description="Low complexity" evidence="15">
    <location>
        <begin position="71"/>
        <end position="87"/>
    </location>
</feature>
<feature type="compositionally biased region" description="Pro residues" evidence="15">
    <location>
        <begin position="307"/>
        <end position="317"/>
    </location>
</feature>
<evidence type="ECO:0000256" key="2">
    <source>
        <dbReference type="ARBA" id="ARBA00010877"/>
    </source>
</evidence>
<evidence type="ECO:0000256" key="3">
    <source>
        <dbReference type="ARBA" id="ARBA00011875"/>
    </source>
</evidence>
<evidence type="ECO:0000256" key="13">
    <source>
        <dbReference type="RuleBase" id="RU363000"/>
    </source>
</evidence>
<keyword evidence="6 13" id="KW-0999">Mitochondrion inner membrane</keyword>
<evidence type="ECO:0000313" key="17">
    <source>
        <dbReference type="Proteomes" id="UP001172673"/>
    </source>
</evidence>
<keyword evidence="7" id="KW-0809">Transit peptide</keyword>
<evidence type="ECO:0000256" key="8">
    <source>
        <dbReference type="ARBA" id="ARBA00022989"/>
    </source>
</evidence>
<evidence type="ECO:0000256" key="5">
    <source>
        <dbReference type="ARBA" id="ARBA00022692"/>
    </source>
</evidence>
<evidence type="ECO:0000256" key="6">
    <source>
        <dbReference type="ARBA" id="ARBA00022792"/>
    </source>
</evidence>